<keyword evidence="1" id="KW-0812">Transmembrane</keyword>
<dbReference type="OrthoDB" id="2179181at2"/>
<sequence length="231" mass="26440">MQKMLKEERGVSIPELLGIIAVLGIVLALMSGIFLSIVKTTTIQGQKVEMQQTANNLVVQLEKISKIDGIYEQAGYLGKFVGIDWKQAHIFKPLVQENGSDEWVEMSLTGQGANQVALTDINDTLNQSKEMFKIKDPAIKIKILQQKNENEVTKTLYGTPNYRDTFSIQTTVMILFYKEEINFTDYYQTSTGYWKFEEIKQHPNVVYSREAMFYYRDDAKSKGEIPGNGRW</sequence>
<evidence type="ECO:0000313" key="3">
    <source>
        <dbReference type="Proteomes" id="UP000198948"/>
    </source>
</evidence>
<proteinExistence type="predicted"/>
<keyword evidence="1" id="KW-0472">Membrane</keyword>
<feature type="transmembrane region" description="Helical" evidence="1">
    <location>
        <begin position="16"/>
        <end position="38"/>
    </location>
</feature>
<evidence type="ECO:0000256" key="1">
    <source>
        <dbReference type="SAM" id="Phobius"/>
    </source>
</evidence>
<dbReference type="STRING" id="142588.SAMN04488559_10672"/>
<evidence type="ECO:0000313" key="2">
    <source>
        <dbReference type="EMBL" id="SER79381.1"/>
    </source>
</evidence>
<name>A0A1H9S311_9LACT</name>
<evidence type="ECO:0008006" key="4">
    <source>
        <dbReference type="Google" id="ProtNLM"/>
    </source>
</evidence>
<keyword evidence="1" id="KW-1133">Transmembrane helix</keyword>
<dbReference type="AlphaFoldDB" id="A0A1H9S311"/>
<keyword evidence="3" id="KW-1185">Reference proteome</keyword>
<dbReference type="RefSeq" id="WP_092651542.1">
    <property type="nucleotide sequence ID" value="NZ_FOHA01000006.1"/>
</dbReference>
<reference evidence="2 3" key="1">
    <citation type="submission" date="2016-10" db="EMBL/GenBank/DDBJ databases">
        <authorList>
            <person name="de Groot N.N."/>
        </authorList>
    </citation>
    <scope>NUCLEOTIDE SEQUENCE [LARGE SCALE GENOMIC DNA]</scope>
    <source>
        <strain evidence="2 3">DSM 13760</strain>
    </source>
</reference>
<protein>
    <recommendedName>
        <fullName evidence="4">Prepilin-type N-terminal cleavage/methylation domain-containing protein</fullName>
    </recommendedName>
</protein>
<dbReference type="EMBL" id="FOHA01000006">
    <property type="protein sequence ID" value="SER79381.1"/>
    <property type="molecule type" value="Genomic_DNA"/>
</dbReference>
<accession>A0A1H9S311</accession>
<gene>
    <name evidence="2" type="ORF">SAMN04488559_10672</name>
</gene>
<dbReference type="Proteomes" id="UP000198948">
    <property type="component" value="Unassembled WGS sequence"/>
</dbReference>
<organism evidence="2 3">
    <name type="scientific">Isobaculum melis</name>
    <dbReference type="NCBI Taxonomy" id="142588"/>
    <lineage>
        <taxon>Bacteria</taxon>
        <taxon>Bacillati</taxon>
        <taxon>Bacillota</taxon>
        <taxon>Bacilli</taxon>
        <taxon>Lactobacillales</taxon>
        <taxon>Carnobacteriaceae</taxon>
        <taxon>Isobaculum</taxon>
    </lineage>
</organism>